<dbReference type="CDD" id="cd07938">
    <property type="entry name" value="DRE_TIM_HMGL"/>
    <property type="match status" value="1"/>
</dbReference>
<evidence type="ECO:0000256" key="1">
    <source>
        <dbReference type="ARBA" id="ARBA00005143"/>
    </source>
</evidence>
<protein>
    <recommendedName>
        <fullName evidence="3">hydroxymethylglutaryl-CoA lyase</fullName>
        <ecNumber evidence="3">4.1.3.4</ecNumber>
    </recommendedName>
</protein>
<comment type="caution">
    <text evidence="8">The sequence shown here is derived from an EMBL/GenBank/DDBJ whole genome shotgun (WGS) entry which is preliminary data.</text>
</comment>
<evidence type="ECO:0000256" key="5">
    <source>
        <dbReference type="ARBA" id="ARBA00023239"/>
    </source>
</evidence>
<dbReference type="EMBL" id="JTDE01008951">
    <property type="protein sequence ID" value="KAF7234673.1"/>
    <property type="molecule type" value="Genomic_DNA"/>
</dbReference>
<dbReference type="GO" id="GO:0004419">
    <property type="term" value="F:hydroxymethylglutaryl-CoA lyase activity"/>
    <property type="evidence" value="ECO:0007669"/>
    <property type="project" value="UniProtKB-EC"/>
</dbReference>
<dbReference type="NCBIfam" id="NF004283">
    <property type="entry name" value="PRK05692.1"/>
    <property type="match status" value="1"/>
</dbReference>
<organism evidence="8 9">
    <name type="scientific">Paragonimus skrjabini miyazakii</name>
    <dbReference type="NCBI Taxonomy" id="59628"/>
    <lineage>
        <taxon>Eukaryota</taxon>
        <taxon>Metazoa</taxon>
        <taxon>Spiralia</taxon>
        <taxon>Lophotrochozoa</taxon>
        <taxon>Platyhelminthes</taxon>
        <taxon>Trematoda</taxon>
        <taxon>Digenea</taxon>
        <taxon>Plagiorchiida</taxon>
        <taxon>Troglotremata</taxon>
        <taxon>Troglotrematidae</taxon>
        <taxon>Paragonimus</taxon>
    </lineage>
</organism>
<keyword evidence="9" id="KW-1185">Reference proteome</keyword>
<dbReference type="Gene3D" id="3.20.20.70">
    <property type="entry name" value="Aldolase class I"/>
    <property type="match status" value="1"/>
</dbReference>
<name>A0A8S9YDY3_9TREM</name>
<evidence type="ECO:0000313" key="8">
    <source>
        <dbReference type="EMBL" id="KAF7234673.1"/>
    </source>
</evidence>
<dbReference type="GO" id="GO:0046872">
    <property type="term" value="F:metal ion binding"/>
    <property type="evidence" value="ECO:0007669"/>
    <property type="project" value="UniProtKB-KW"/>
</dbReference>
<reference evidence="8" key="1">
    <citation type="submission" date="2019-07" db="EMBL/GenBank/DDBJ databases">
        <title>Annotation for the trematode Paragonimus miyazaki's.</title>
        <authorList>
            <person name="Choi Y.-J."/>
        </authorList>
    </citation>
    <scope>NUCLEOTIDE SEQUENCE</scope>
    <source>
        <strain evidence="8">Japan</strain>
    </source>
</reference>
<feature type="domain" description="Pyruvate carboxyltransferase" evidence="7">
    <location>
        <begin position="153"/>
        <end position="380"/>
    </location>
</feature>
<dbReference type="InterPro" id="IPR013785">
    <property type="entry name" value="Aldolase_TIM"/>
</dbReference>
<dbReference type="EC" id="4.1.3.4" evidence="3"/>
<evidence type="ECO:0000259" key="7">
    <source>
        <dbReference type="PROSITE" id="PS50991"/>
    </source>
</evidence>
<gene>
    <name evidence="8" type="ORF">EG68_12358</name>
</gene>
<accession>A0A8S9YDY3</accession>
<keyword evidence="5" id="KW-0456">Lyase</keyword>
<dbReference type="PANTHER" id="PTHR42738">
    <property type="entry name" value="HYDROXYMETHYLGLUTARYL-COA LYASE"/>
    <property type="match status" value="1"/>
</dbReference>
<evidence type="ECO:0000256" key="2">
    <source>
        <dbReference type="ARBA" id="ARBA00009405"/>
    </source>
</evidence>
<dbReference type="InterPro" id="IPR000891">
    <property type="entry name" value="PYR_CT"/>
</dbReference>
<comment type="pathway">
    <text evidence="1">Metabolic intermediate metabolism; (S)-3-hydroxy-3-methylglutaryl-CoA degradation; acetoacetate from (S)-3-hydroxy-3-methylglutaryl-CoA: step 1/1.</text>
</comment>
<comment type="catalytic activity">
    <reaction evidence="6">
        <text>(3S)-3-hydroxy-3-methylglutaryl-CoA = acetoacetate + acetyl-CoA</text>
        <dbReference type="Rhea" id="RHEA:24404"/>
        <dbReference type="ChEBI" id="CHEBI:13705"/>
        <dbReference type="ChEBI" id="CHEBI:43074"/>
        <dbReference type="ChEBI" id="CHEBI:57288"/>
        <dbReference type="EC" id="4.1.3.4"/>
    </reaction>
</comment>
<dbReference type="GO" id="GO:0006552">
    <property type="term" value="P:L-leucine catabolic process"/>
    <property type="evidence" value="ECO:0007669"/>
    <property type="project" value="TreeGrafter"/>
</dbReference>
<evidence type="ECO:0000256" key="3">
    <source>
        <dbReference type="ARBA" id="ARBA00012910"/>
    </source>
</evidence>
<proteinExistence type="inferred from homology"/>
<dbReference type="PANTHER" id="PTHR42738:SF7">
    <property type="entry name" value="HYDROXYMETHYLGLUTARYL-COA LYASE"/>
    <property type="match status" value="1"/>
</dbReference>
<dbReference type="PROSITE" id="PS50991">
    <property type="entry name" value="PYR_CT"/>
    <property type="match status" value="1"/>
</dbReference>
<dbReference type="SUPFAM" id="SSF51569">
    <property type="entry name" value="Aldolase"/>
    <property type="match status" value="1"/>
</dbReference>
<keyword evidence="4" id="KW-0479">Metal-binding</keyword>
<dbReference type="AlphaFoldDB" id="A0A8S9YDY3"/>
<dbReference type="Pfam" id="PF00682">
    <property type="entry name" value="HMGL-like"/>
    <property type="match status" value="1"/>
</dbReference>
<evidence type="ECO:0000256" key="6">
    <source>
        <dbReference type="ARBA" id="ARBA00049877"/>
    </source>
</evidence>
<dbReference type="GO" id="GO:0046951">
    <property type="term" value="P:ketone body biosynthetic process"/>
    <property type="evidence" value="ECO:0007669"/>
    <property type="project" value="TreeGrafter"/>
</dbReference>
<dbReference type="InterPro" id="IPR043594">
    <property type="entry name" value="HMGL"/>
</dbReference>
<sequence>MGSLILTSEPHVIESLTIADLLASSDRATVQFHTVVVTTFHGCQPVFHQDHCRASFDLIWKTLREVNYQMKRNDVTSGNVGGSWRQYTGCRRAEATTSNMDISEALFSLLHYTWWLLNSDRLYTKFLPQIVIYKLNPMRLLMYRGFATVKETVRLVEVGPRDGLQNEKTIIPTDTKIALVNKLTNAGLDHIEVSSFVNPKWVPQLADALQVFQQIQRNPNTKYSALVPNTKGMLRAIEARPDEVAIFAAASETFSKRNINCSIDESLKRFDEVLKLAKHYQIPVRGYISCVLGCPYEKSISPDAVARVTCQLWERGCYEISLGDTIGVGTPERYEVVPTLASLPVYLFVSYGQSYFDYDQLRRTAGEQSAVMFNCVMLHC</sequence>
<dbReference type="Proteomes" id="UP000822476">
    <property type="component" value="Unassembled WGS sequence"/>
</dbReference>
<evidence type="ECO:0000256" key="4">
    <source>
        <dbReference type="ARBA" id="ARBA00022723"/>
    </source>
</evidence>
<dbReference type="OrthoDB" id="1905920at2759"/>
<comment type="similarity">
    <text evidence="2">Belongs to the HMG-CoA lyase family.</text>
</comment>
<evidence type="ECO:0000313" key="9">
    <source>
        <dbReference type="Proteomes" id="UP000822476"/>
    </source>
</evidence>